<dbReference type="EMBL" id="JBDIZK010000006">
    <property type="protein sequence ID" value="MEN3747700.1"/>
    <property type="molecule type" value="Genomic_DNA"/>
</dbReference>
<name>A0ABV0BCA7_9SPHN</name>
<dbReference type="Gene3D" id="3.40.50.150">
    <property type="entry name" value="Vaccinia Virus protein VP39"/>
    <property type="match status" value="1"/>
</dbReference>
<dbReference type="GO" id="GO:0032259">
    <property type="term" value="P:methylation"/>
    <property type="evidence" value="ECO:0007669"/>
    <property type="project" value="UniProtKB-KW"/>
</dbReference>
<feature type="compositionally biased region" description="Basic and acidic residues" evidence="4">
    <location>
        <begin position="15"/>
        <end position="25"/>
    </location>
</feature>
<evidence type="ECO:0000259" key="5">
    <source>
        <dbReference type="Pfam" id="PF13649"/>
    </source>
</evidence>
<evidence type="ECO:0000313" key="6">
    <source>
        <dbReference type="EMBL" id="MEN3747700.1"/>
    </source>
</evidence>
<dbReference type="GO" id="GO:0008168">
    <property type="term" value="F:methyltransferase activity"/>
    <property type="evidence" value="ECO:0007669"/>
    <property type="project" value="UniProtKB-KW"/>
</dbReference>
<evidence type="ECO:0000313" key="7">
    <source>
        <dbReference type="Proteomes" id="UP001427805"/>
    </source>
</evidence>
<keyword evidence="2" id="KW-0808">Transferase</keyword>
<dbReference type="SUPFAM" id="SSF53335">
    <property type="entry name" value="S-adenosyl-L-methionine-dependent methyltransferases"/>
    <property type="match status" value="1"/>
</dbReference>
<evidence type="ECO:0000256" key="4">
    <source>
        <dbReference type="SAM" id="MobiDB-lite"/>
    </source>
</evidence>
<sequence>MAVHSNARAGSRPSSETRKHAPKDDRKWWKAVIIAPVPRPLHKEQMGVQQNRTDQHPRVAEWLQIEVALERQLQPLGNAAIAALGLSRAERVLDLGCGIGRTSQAIAGAVGGDGYVLGIDVIQCAIDVQQSRIDNPSQLVFECGDVETYRFEPGSFDAAFSRFGTMFFNEPVAAFANVRKAVRSGGRLAFVCWRDLAANELDHLPLRAVAHLLPGELVDETQGAGWFSLSDPKDIRRTLDAAGFIEIDVHAHDLLVSAGDLPSTVAVCSRVGALGAILRRHPHLRSRTASALKRALRERDGRCGTDLRAAVWIVVAHVP</sequence>
<dbReference type="Proteomes" id="UP001427805">
    <property type="component" value="Unassembled WGS sequence"/>
</dbReference>
<comment type="caution">
    <text evidence="6">The sequence shown here is derived from an EMBL/GenBank/DDBJ whole genome shotgun (WGS) entry which is preliminary data.</text>
</comment>
<reference evidence="6 7" key="1">
    <citation type="submission" date="2024-05" db="EMBL/GenBank/DDBJ databases">
        <title>Sphingomonas sp. HF-S3 16S ribosomal RNA gene Genome sequencing and assembly.</title>
        <authorList>
            <person name="Lee H."/>
        </authorList>
    </citation>
    <scope>NUCLEOTIDE SEQUENCE [LARGE SCALE GENOMIC DNA]</scope>
    <source>
        <strain evidence="6 7">HF-S3</strain>
    </source>
</reference>
<keyword evidence="3" id="KW-0949">S-adenosyl-L-methionine</keyword>
<dbReference type="InterPro" id="IPR041698">
    <property type="entry name" value="Methyltransf_25"/>
</dbReference>
<evidence type="ECO:0000256" key="3">
    <source>
        <dbReference type="ARBA" id="ARBA00022691"/>
    </source>
</evidence>
<keyword evidence="1 6" id="KW-0489">Methyltransferase</keyword>
<feature type="region of interest" description="Disordered" evidence="4">
    <location>
        <begin position="1"/>
        <end position="25"/>
    </location>
</feature>
<accession>A0ABV0BCA7</accession>
<evidence type="ECO:0000256" key="2">
    <source>
        <dbReference type="ARBA" id="ARBA00022679"/>
    </source>
</evidence>
<dbReference type="CDD" id="cd02440">
    <property type="entry name" value="AdoMet_MTases"/>
    <property type="match status" value="1"/>
</dbReference>
<evidence type="ECO:0000256" key="1">
    <source>
        <dbReference type="ARBA" id="ARBA00022603"/>
    </source>
</evidence>
<keyword evidence="7" id="KW-1185">Reference proteome</keyword>
<protein>
    <submittedName>
        <fullName evidence="6">Methyltransferase domain-containing protein</fullName>
    </submittedName>
</protein>
<feature type="domain" description="Methyltransferase" evidence="5">
    <location>
        <begin position="92"/>
        <end position="186"/>
    </location>
</feature>
<dbReference type="InterPro" id="IPR029063">
    <property type="entry name" value="SAM-dependent_MTases_sf"/>
</dbReference>
<dbReference type="PANTHER" id="PTHR43464">
    <property type="entry name" value="METHYLTRANSFERASE"/>
    <property type="match status" value="1"/>
</dbReference>
<organism evidence="6 7">
    <name type="scientific">Sphingomonas rustica</name>
    <dbReference type="NCBI Taxonomy" id="3103142"/>
    <lineage>
        <taxon>Bacteria</taxon>
        <taxon>Pseudomonadati</taxon>
        <taxon>Pseudomonadota</taxon>
        <taxon>Alphaproteobacteria</taxon>
        <taxon>Sphingomonadales</taxon>
        <taxon>Sphingomonadaceae</taxon>
        <taxon>Sphingomonas</taxon>
    </lineage>
</organism>
<gene>
    <name evidence="6" type="ORF">TPR58_11020</name>
</gene>
<dbReference type="Pfam" id="PF13649">
    <property type="entry name" value="Methyltransf_25"/>
    <property type="match status" value="1"/>
</dbReference>
<proteinExistence type="predicted"/>
<dbReference type="PANTHER" id="PTHR43464:SF19">
    <property type="entry name" value="UBIQUINONE BIOSYNTHESIS O-METHYLTRANSFERASE, MITOCHONDRIAL"/>
    <property type="match status" value="1"/>
</dbReference>